<dbReference type="RefSeq" id="YP_005089805.1">
    <property type="nucleotide sequence ID" value="NC_016732.1"/>
</dbReference>
<keyword evidence="1" id="KW-0540">Nuclease</keyword>
<name>D0FXY5_DUNSA</name>
<evidence type="ECO:0000313" key="1">
    <source>
        <dbReference type="EMBL" id="ACS95068.1"/>
    </source>
</evidence>
<organism evidence="1">
    <name type="scientific">Dunaliella salina</name>
    <name type="common">Green alga</name>
    <name type="synonym">Protococcus salinus</name>
    <dbReference type="NCBI Taxonomy" id="3046"/>
    <lineage>
        <taxon>Eukaryota</taxon>
        <taxon>Viridiplantae</taxon>
        <taxon>Chlorophyta</taxon>
        <taxon>core chlorophytes</taxon>
        <taxon>Chlorophyceae</taxon>
        <taxon>CS clade</taxon>
        <taxon>Chlamydomonadales</taxon>
        <taxon>Dunaliellaceae</taxon>
        <taxon>Dunaliella</taxon>
    </lineage>
</organism>
<dbReference type="EMBL" id="GQ250046">
    <property type="protein sequence ID" value="ACS95068.1"/>
    <property type="molecule type" value="Genomic_DNA"/>
</dbReference>
<protein>
    <submittedName>
        <fullName evidence="1">GIY-YIG homing endonuclease</fullName>
    </submittedName>
</protein>
<proteinExistence type="predicted"/>
<reference evidence="1" key="1">
    <citation type="journal article" date="2010" name="BMC Plant Biol.">
        <title>The Dunaliella salina organelle genomes: large sequences, inflated with intronic and intergenic DNA.</title>
        <authorList>
            <person name="Smith D.R."/>
            <person name="Lee R.W."/>
            <person name="Cushman J.C."/>
            <person name="Magnuson J.K."/>
            <person name="Tran D."/>
            <person name="Polle J.E."/>
        </authorList>
    </citation>
    <scope>NUCLEOTIDE SEQUENCE</scope>
    <source>
        <strain evidence="1">CCAP 19/18</strain>
    </source>
</reference>
<dbReference type="AlphaFoldDB" id="D0FXY5"/>
<dbReference type="Gene3D" id="3.40.1440.10">
    <property type="entry name" value="GIY-YIG endonuclease"/>
    <property type="match status" value="1"/>
</dbReference>
<keyword evidence="1" id="KW-0934">Plastid</keyword>
<gene>
    <name evidence="1" type="primary">orf130</name>
</gene>
<keyword evidence="1" id="KW-0378">Hydrolase</keyword>
<sequence length="119" mass="14156">MYYYGESACILHRFGHHFRNLKQQTHDNRPLQEDFTRNPEDIEFLVLVYGPEWAGSNLDKRVSRQDYYIELKKDQSYNVFEPAPVVTRPVLINGVRFEAIRDAVRVTRHSSYFIKKAFT</sequence>
<dbReference type="InterPro" id="IPR035901">
    <property type="entry name" value="GIY-YIG_endonuc_sf"/>
</dbReference>
<keyword evidence="1" id="KW-0150">Chloroplast</keyword>
<accession>D0FXY5</accession>
<geneLocation type="chloroplast" evidence="1"/>
<dbReference type="GO" id="GO:0004519">
    <property type="term" value="F:endonuclease activity"/>
    <property type="evidence" value="ECO:0007669"/>
    <property type="project" value="UniProtKB-KW"/>
</dbReference>
<keyword evidence="1" id="KW-0255">Endonuclease</keyword>
<dbReference type="GeneID" id="11541772"/>